<dbReference type="PROSITE" id="PS51462">
    <property type="entry name" value="NUDIX"/>
    <property type="match status" value="1"/>
</dbReference>
<dbReference type="FunFam" id="3.90.79.10:FF:000019">
    <property type="entry name" value="Thiamin pyrophosphokinase, putative"/>
    <property type="match status" value="1"/>
</dbReference>
<evidence type="ECO:0000313" key="2">
    <source>
        <dbReference type="EMBL" id="KAF8452549.1"/>
    </source>
</evidence>
<feature type="domain" description="Nudix hydrolase" evidence="1">
    <location>
        <begin position="167"/>
        <end position="321"/>
    </location>
</feature>
<dbReference type="AlphaFoldDB" id="A0AAD4CA49"/>
<dbReference type="InterPro" id="IPR015797">
    <property type="entry name" value="NUDIX_hydrolase-like_dom_sf"/>
</dbReference>
<evidence type="ECO:0000259" key="1">
    <source>
        <dbReference type="PROSITE" id="PS51462"/>
    </source>
</evidence>
<proteinExistence type="predicted"/>
<evidence type="ECO:0000313" key="3">
    <source>
        <dbReference type="Proteomes" id="UP001194468"/>
    </source>
</evidence>
<dbReference type="PANTHER" id="PTHR13622:SF8">
    <property type="entry name" value="THIAMIN PYROPHOSPHOKINASE 1"/>
    <property type="match status" value="1"/>
</dbReference>
<dbReference type="Gene3D" id="3.90.79.10">
    <property type="entry name" value="Nucleoside Triphosphate Pyrophosphohydrolase"/>
    <property type="match status" value="1"/>
</dbReference>
<sequence length="350" mass="39485">MSNSPGADSKPSLSFLDLANRCNNFHLPADHGSVDPTTSIHRDYVVPWSLSQSPDSAIIGLLKPDVIDVLLQEPEGTFVTLERATPGSRYRISFHPSIDTPSKRTDAMRRLCERWRDSGTIFQDTIGPKKWRNEMYPVYRNPFGVHSSDTSNYLFEMERSACSLFGVATFGVHMTVYHEDADGSNVRIWTPTRSRTKQTWPGYLDNSVAGGIPSGMSTFEALVKESMEEASIAEDLVRKHAKCAGSVSYYFQTAEGRLQPEVQYVYDLKVPPNVDSTSFQPSPMDGEVESFDLLPLDVVVAKMKQGLFKANCAVVLIDFLLRRGYLTPDNEPDFMEIVTRMHTRFEFDRW</sequence>
<dbReference type="SUPFAM" id="SSF55811">
    <property type="entry name" value="Nudix"/>
    <property type="match status" value="1"/>
</dbReference>
<accession>A0AAD4CA49</accession>
<dbReference type="EMBL" id="WHUW01000001">
    <property type="protein sequence ID" value="KAF8452549.1"/>
    <property type="molecule type" value="Genomic_DNA"/>
</dbReference>
<comment type="caution">
    <text evidence="2">The sequence shown here is derived from an EMBL/GenBank/DDBJ whole genome shotgun (WGS) entry which is preliminary data.</text>
</comment>
<dbReference type="InterPro" id="IPR000086">
    <property type="entry name" value="NUDIX_hydrolase_dom"/>
</dbReference>
<dbReference type="InterPro" id="IPR031804">
    <property type="entry name" value="DUF4743"/>
</dbReference>
<protein>
    <submittedName>
        <fullName evidence="2">NUDIX hydrolase domain-like protein</fullName>
    </submittedName>
</protein>
<organism evidence="2 3">
    <name type="scientific">Boletus edulis BED1</name>
    <dbReference type="NCBI Taxonomy" id="1328754"/>
    <lineage>
        <taxon>Eukaryota</taxon>
        <taxon>Fungi</taxon>
        <taxon>Dikarya</taxon>
        <taxon>Basidiomycota</taxon>
        <taxon>Agaricomycotina</taxon>
        <taxon>Agaricomycetes</taxon>
        <taxon>Agaricomycetidae</taxon>
        <taxon>Boletales</taxon>
        <taxon>Boletineae</taxon>
        <taxon>Boletaceae</taxon>
        <taxon>Boletoideae</taxon>
        <taxon>Boletus</taxon>
    </lineage>
</organism>
<dbReference type="GO" id="GO:0044715">
    <property type="term" value="F:8-oxo-dGDP phosphatase activity"/>
    <property type="evidence" value="ECO:0007669"/>
    <property type="project" value="UniProtKB-ARBA"/>
</dbReference>
<gene>
    <name evidence="2" type="ORF">L210DRAFT_3608505</name>
</gene>
<dbReference type="CDD" id="cd03676">
    <property type="entry name" value="NUDIX_Tnr3_like"/>
    <property type="match status" value="1"/>
</dbReference>
<name>A0AAD4CA49_BOLED</name>
<reference evidence="2" key="1">
    <citation type="submission" date="2019-10" db="EMBL/GenBank/DDBJ databases">
        <authorList>
            <consortium name="DOE Joint Genome Institute"/>
            <person name="Kuo A."/>
            <person name="Miyauchi S."/>
            <person name="Kiss E."/>
            <person name="Drula E."/>
            <person name="Kohler A."/>
            <person name="Sanchez-Garcia M."/>
            <person name="Andreopoulos B."/>
            <person name="Barry K.W."/>
            <person name="Bonito G."/>
            <person name="Buee M."/>
            <person name="Carver A."/>
            <person name="Chen C."/>
            <person name="Cichocki N."/>
            <person name="Clum A."/>
            <person name="Culley D."/>
            <person name="Crous P.W."/>
            <person name="Fauchery L."/>
            <person name="Girlanda M."/>
            <person name="Hayes R."/>
            <person name="Keri Z."/>
            <person name="LaButti K."/>
            <person name="Lipzen A."/>
            <person name="Lombard V."/>
            <person name="Magnuson J."/>
            <person name="Maillard F."/>
            <person name="Morin E."/>
            <person name="Murat C."/>
            <person name="Nolan M."/>
            <person name="Ohm R."/>
            <person name="Pangilinan J."/>
            <person name="Pereira M."/>
            <person name="Perotto S."/>
            <person name="Peter M."/>
            <person name="Riley R."/>
            <person name="Sitrit Y."/>
            <person name="Stielow B."/>
            <person name="Szollosi G."/>
            <person name="Zifcakova L."/>
            <person name="Stursova M."/>
            <person name="Spatafora J.W."/>
            <person name="Tedersoo L."/>
            <person name="Vaario L.-M."/>
            <person name="Yamada A."/>
            <person name="Yan M."/>
            <person name="Wang P."/>
            <person name="Xu J."/>
            <person name="Bruns T."/>
            <person name="Baldrian P."/>
            <person name="Vilgalys R."/>
            <person name="Henrissat B."/>
            <person name="Grigoriev I.V."/>
            <person name="Hibbett D."/>
            <person name="Nagy L.G."/>
            <person name="Martin F.M."/>
        </authorList>
    </citation>
    <scope>NUCLEOTIDE SEQUENCE</scope>
    <source>
        <strain evidence="2">BED1</strain>
    </source>
</reference>
<dbReference type="Pfam" id="PF15916">
    <property type="entry name" value="DUF4743"/>
    <property type="match status" value="1"/>
</dbReference>
<keyword evidence="2" id="KW-0378">Hydrolase</keyword>
<reference evidence="2" key="2">
    <citation type="journal article" date="2020" name="Nat. Commun.">
        <title>Large-scale genome sequencing of mycorrhizal fungi provides insights into the early evolution of symbiotic traits.</title>
        <authorList>
            <person name="Miyauchi S."/>
            <person name="Kiss E."/>
            <person name="Kuo A."/>
            <person name="Drula E."/>
            <person name="Kohler A."/>
            <person name="Sanchez-Garcia M."/>
            <person name="Morin E."/>
            <person name="Andreopoulos B."/>
            <person name="Barry K.W."/>
            <person name="Bonito G."/>
            <person name="Buee M."/>
            <person name="Carver A."/>
            <person name="Chen C."/>
            <person name="Cichocki N."/>
            <person name="Clum A."/>
            <person name="Culley D."/>
            <person name="Crous P.W."/>
            <person name="Fauchery L."/>
            <person name="Girlanda M."/>
            <person name="Hayes R.D."/>
            <person name="Keri Z."/>
            <person name="LaButti K."/>
            <person name="Lipzen A."/>
            <person name="Lombard V."/>
            <person name="Magnuson J."/>
            <person name="Maillard F."/>
            <person name="Murat C."/>
            <person name="Nolan M."/>
            <person name="Ohm R.A."/>
            <person name="Pangilinan J."/>
            <person name="Pereira M.F."/>
            <person name="Perotto S."/>
            <person name="Peter M."/>
            <person name="Pfister S."/>
            <person name="Riley R."/>
            <person name="Sitrit Y."/>
            <person name="Stielow J.B."/>
            <person name="Szollosi G."/>
            <person name="Zifcakova L."/>
            <person name="Stursova M."/>
            <person name="Spatafora J.W."/>
            <person name="Tedersoo L."/>
            <person name="Vaario L.M."/>
            <person name="Yamada A."/>
            <person name="Yan M."/>
            <person name="Wang P."/>
            <person name="Xu J."/>
            <person name="Bruns T."/>
            <person name="Baldrian P."/>
            <person name="Vilgalys R."/>
            <person name="Dunand C."/>
            <person name="Henrissat B."/>
            <person name="Grigoriev I.V."/>
            <person name="Hibbett D."/>
            <person name="Nagy L.G."/>
            <person name="Martin F.M."/>
        </authorList>
    </citation>
    <scope>NUCLEOTIDE SEQUENCE</scope>
    <source>
        <strain evidence="2">BED1</strain>
    </source>
</reference>
<keyword evidence="3" id="KW-1185">Reference proteome</keyword>
<dbReference type="PANTHER" id="PTHR13622">
    <property type="entry name" value="THIAMIN PYROPHOSPHOKINASE"/>
    <property type="match status" value="1"/>
</dbReference>
<dbReference type="Proteomes" id="UP001194468">
    <property type="component" value="Unassembled WGS sequence"/>
</dbReference>